<keyword evidence="3 6" id="KW-0658">Purine biosynthesis</keyword>
<organism evidence="8 9">
    <name type="scientific">Chloracidobacterium validum</name>
    <dbReference type="NCBI Taxonomy" id="2821543"/>
    <lineage>
        <taxon>Bacteria</taxon>
        <taxon>Pseudomonadati</taxon>
        <taxon>Acidobacteriota</taxon>
        <taxon>Terriglobia</taxon>
        <taxon>Terriglobales</taxon>
        <taxon>Acidobacteriaceae</taxon>
        <taxon>Chloracidobacterium</taxon>
    </lineage>
</organism>
<evidence type="ECO:0000256" key="3">
    <source>
        <dbReference type="ARBA" id="ARBA00022755"/>
    </source>
</evidence>
<dbReference type="PROSITE" id="PS00373">
    <property type="entry name" value="GART"/>
    <property type="match status" value="1"/>
</dbReference>
<evidence type="ECO:0000256" key="6">
    <source>
        <dbReference type="HAMAP-Rule" id="MF_01930"/>
    </source>
</evidence>
<comment type="pathway">
    <text evidence="1 6">Purine metabolism; IMP biosynthesis via de novo pathway; N(2)-formyl-N(1)-(5-phospho-D-ribosyl)glycinamide from N(1)-(5-phospho-D-ribosyl)glycinamide (10-formyl THF route): step 1/1.</text>
</comment>
<keyword evidence="2 6" id="KW-0808">Transferase</keyword>
<dbReference type="PANTHER" id="PTHR43369">
    <property type="entry name" value="PHOSPHORIBOSYLGLYCINAMIDE FORMYLTRANSFERASE"/>
    <property type="match status" value="1"/>
</dbReference>
<dbReference type="GO" id="GO:0004644">
    <property type="term" value="F:phosphoribosylglycinamide formyltransferase activity"/>
    <property type="evidence" value="ECO:0007669"/>
    <property type="project" value="UniProtKB-EC"/>
</dbReference>
<evidence type="ECO:0000259" key="7">
    <source>
        <dbReference type="Pfam" id="PF00551"/>
    </source>
</evidence>
<feature type="active site" description="Proton donor" evidence="6">
    <location>
        <position position="111"/>
    </location>
</feature>
<evidence type="ECO:0000256" key="5">
    <source>
        <dbReference type="ARBA" id="ARBA00047664"/>
    </source>
</evidence>
<feature type="domain" description="Formyl transferase N-terminal" evidence="7">
    <location>
        <begin position="6"/>
        <end position="184"/>
    </location>
</feature>
<evidence type="ECO:0000256" key="2">
    <source>
        <dbReference type="ARBA" id="ARBA00022679"/>
    </source>
</evidence>
<evidence type="ECO:0000313" key="8">
    <source>
        <dbReference type="EMBL" id="QUW02519.1"/>
    </source>
</evidence>
<feature type="binding site" evidence="6">
    <location>
        <position position="67"/>
    </location>
    <ligand>
        <name>(6R)-10-formyltetrahydrofolate</name>
        <dbReference type="ChEBI" id="CHEBI:195366"/>
    </ligand>
</feature>
<dbReference type="EMBL" id="CP072648">
    <property type="protein sequence ID" value="QUW02519.1"/>
    <property type="molecule type" value="Genomic_DNA"/>
</dbReference>
<dbReference type="PANTHER" id="PTHR43369:SF2">
    <property type="entry name" value="PHOSPHORIBOSYLGLYCINAMIDE FORMYLTRANSFERASE"/>
    <property type="match status" value="1"/>
</dbReference>
<feature type="binding site" evidence="6">
    <location>
        <begin position="92"/>
        <end position="95"/>
    </location>
    <ligand>
        <name>(6R)-10-formyltetrahydrofolate</name>
        <dbReference type="ChEBI" id="CHEBI:195366"/>
    </ligand>
</feature>
<accession>A0ABX8BA24</accession>
<feature type="site" description="Raises pKa of active site His" evidence="6">
    <location>
        <position position="147"/>
    </location>
</feature>
<comment type="function">
    <text evidence="6">Catalyzes the transfer of a formyl group from 10-formyltetrahydrofolate to 5-phospho-ribosyl-glycinamide (GAR), producing 5-phospho-ribosyl-N-formylglycinamide (FGAR) and tetrahydrofolate.</text>
</comment>
<dbReference type="Gene3D" id="3.40.50.170">
    <property type="entry name" value="Formyl transferase, N-terminal domain"/>
    <property type="match status" value="1"/>
</dbReference>
<comment type="catalytic activity">
    <reaction evidence="5 6">
        <text>N(1)-(5-phospho-beta-D-ribosyl)glycinamide + (6R)-10-formyltetrahydrofolate = N(2)-formyl-N(1)-(5-phospho-beta-D-ribosyl)glycinamide + (6S)-5,6,7,8-tetrahydrofolate + H(+)</text>
        <dbReference type="Rhea" id="RHEA:15053"/>
        <dbReference type="ChEBI" id="CHEBI:15378"/>
        <dbReference type="ChEBI" id="CHEBI:57453"/>
        <dbReference type="ChEBI" id="CHEBI:143788"/>
        <dbReference type="ChEBI" id="CHEBI:147286"/>
        <dbReference type="ChEBI" id="CHEBI:195366"/>
        <dbReference type="EC" id="2.1.2.2"/>
    </reaction>
</comment>
<feature type="binding site" evidence="6">
    <location>
        <begin position="15"/>
        <end position="17"/>
    </location>
    <ligand>
        <name>N(1)-(5-phospho-beta-D-ribosyl)glycinamide</name>
        <dbReference type="ChEBI" id="CHEBI:143788"/>
    </ligand>
</feature>
<feature type="binding site" evidence="6">
    <location>
        <position position="109"/>
    </location>
    <ligand>
        <name>(6R)-10-formyltetrahydrofolate</name>
        <dbReference type="ChEBI" id="CHEBI:195366"/>
    </ligand>
</feature>
<sequence>MTTPPRLVVLISGRGSNLRALLEAIEQQRLRATLAAVISNRADAAGLRFAEAQGIPTQVVSHVGLSRTAHSEALRDAVLPFEPQLICLAGFMRLLAPAFTQAFPWRIVNIHPSLLPAFPGLDAQQQAFDYGVKVSGCTVHLVDDELDHGPIVMQSAVPVLDDDTPETLAARILMAEHKTYPAAVERLLHEAWEIVGRRVMFQSSQSA</sequence>
<dbReference type="RefSeq" id="WP_211428409.1">
    <property type="nucleotide sequence ID" value="NZ_CP072648.1"/>
</dbReference>
<dbReference type="HAMAP" id="MF_01930">
    <property type="entry name" value="PurN"/>
    <property type="match status" value="1"/>
</dbReference>
<reference evidence="8 9" key="1">
    <citation type="submission" date="2021-03" db="EMBL/GenBank/DDBJ databases">
        <title>Genomic and phenotypic characterization of Chloracidobacterium isolates provides evidence for multiple species.</title>
        <authorList>
            <person name="Saini M.K."/>
            <person name="Costas A.M.G."/>
            <person name="Tank M."/>
            <person name="Bryant D.A."/>
        </authorList>
    </citation>
    <scope>NUCLEOTIDE SEQUENCE [LARGE SCALE GENOMIC DNA]</scope>
    <source>
        <strain evidence="8 9">BV2-C</strain>
    </source>
</reference>
<dbReference type="InterPro" id="IPR002376">
    <property type="entry name" value="Formyl_transf_N"/>
</dbReference>
<dbReference type="Pfam" id="PF00551">
    <property type="entry name" value="Formyl_trans_N"/>
    <property type="match status" value="1"/>
</dbReference>
<evidence type="ECO:0000256" key="4">
    <source>
        <dbReference type="ARBA" id="ARBA00038440"/>
    </source>
</evidence>
<gene>
    <name evidence="6" type="primary">purN</name>
    <name evidence="8" type="ORF">J8C06_09210</name>
</gene>
<evidence type="ECO:0000256" key="1">
    <source>
        <dbReference type="ARBA" id="ARBA00005054"/>
    </source>
</evidence>
<protein>
    <recommendedName>
        <fullName evidence="6">Phosphoribosylglycinamide formyltransferase</fullName>
        <ecNumber evidence="6">2.1.2.2</ecNumber>
    </recommendedName>
    <alternativeName>
        <fullName evidence="6">5'-phosphoribosylglycinamide transformylase</fullName>
    </alternativeName>
    <alternativeName>
        <fullName evidence="6">GAR transformylase</fullName>
        <shortName evidence="6">GART</shortName>
    </alternativeName>
</protein>
<proteinExistence type="inferred from homology"/>
<dbReference type="Proteomes" id="UP000676506">
    <property type="component" value="Chromosome 1"/>
</dbReference>
<dbReference type="EC" id="2.1.2.2" evidence="6"/>
<dbReference type="SUPFAM" id="SSF53328">
    <property type="entry name" value="Formyltransferase"/>
    <property type="match status" value="1"/>
</dbReference>
<dbReference type="InterPro" id="IPR004607">
    <property type="entry name" value="GART"/>
</dbReference>
<dbReference type="NCBIfam" id="TIGR00639">
    <property type="entry name" value="PurN"/>
    <property type="match status" value="1"/>
</dbReference>
<name>A0ABX8BA24_9BACT</name>
<dbReference type="InterPro" id="IPR001555">
    <property type="entry name" value="GART_AS"/>
</dbReference>
<comment type="similarity">
    <text evidence="4 6">Belongs to the GART family.</text>
</comment>
<keyword evidence="9" id="KW-1185">Reference proteome</keyword>
<evidence type="ECO:0000313" key="9">
    <source>
        <dbReference type="Proteomes" id="UP000676506"/>
    </source>
</evidence>
<dbReference type="InterPro" id="IPR036477">
    <property type="entry name" value="Formyl_transf_N_sf"/>
</dbReference>
<dbReference type="CDD" id="cd08645">
    <property type="entry name" value="FMT_core_GART"/>
    <property type="match status" value="1"/>
</dbReference>